<proteinExistence type="predicted"/>
<evidence type="ECO:0000256" key="1">
    <source>
        <dbReference type="SAM" id="MobiDB-lite"/>
    </source>
</evidence>
<reference evidence="3" key="3">
    <citation type="submission" date="2023-06" db="EMBL/GenBank/DDBJ databases">
        <authorList>
            <person name="Sun Q."/>
            <person name="Zhou Y."/>
        </authorList>
    </citation>
    <scope>NUCLEOTIDE SEQUENCE</scope>
    <source>
        <strain evidence="3">CGMCC 1.10859</strain>
    </source>
</reference>
<keyword evidence="4" id="KW-0378">Hydrolase</keyword>
<protein>
    <submittedName>
        <fullName evidence="4">Endonuclease/Exonuclease/phosphatase family protein</fullName>
    </submittedName>
</protein>
<dbReference type="GO" id="GO:0004519">
    <property type="term" value="F:endonuclease activity"/>
    <property type="evidence" value="ECO:0007669"/>
    <property type="project" value="UniProtKB-KW"/>
</dbReference>
<dbReference type="Pfam" id="PF03372">
    <property type="entry name" value="Exo_endo_phos"/>
    <property type="match status" value="1"/>
</dbReference>
<dbReference type="RefSeq" id="WP_176992630.1">
    <property type="nucleotide sequence ID" value="NZ_BNAB01000001.1"/>
</dbReference>
<gene>
    <name evidence="3" type="ORF">GCM10008024_00810</name>
    <name evidence="4" type="ORF">SAMN05444006_104136</name>
</gene>
<feature type="region of interest" description="Disordered" evidence="1">
    <location>
        <begin position="232"/>
        <end position="267"/>
    </location>
</feature>
<evidence type="ECO:0000259" key="2">
    <source>
        <dbReference type="Pfam" id="PF03372"/>
    </source>
</evidence>
<dbReference type="InterPro" id="IPR036691">
    <property type="entry name" value="Endo/exonu/phosph_ase_sf"/>
</dbReference>
<name>A0AAN4UMV8_9RHOB</name>
<reference evidence="3" key="1">
    <citation type="journal article" date="2014" name="Int. J. Syst. Evol. Microbiol.">
        <title>Complete genome sequence of Corynebacterium casei LMG S-19264T (=DSM 44701T), isolated from a smear-ripened cheese.</title>
        <authorList>
            <consortium name="US DOE Joint Genome Institute (JGI-PGF)"/>
            <person name="Walter F."/>
            <person name="Albersmeier A."/>
            <person name="Kalinowski J."/>
            <person name="Ruckert C."/>
        </authorList>
    </citation>
    <scope>NUCLEOTIDE SEQUENCE</scope>
    <source>
        <strain evidence="3">CGMCC 1.10859</strain>
    </source>
</reference>
<dbReference type="EMBL" id="FNOB01000004">
    <property type="protein sequence ID" value="SDW51621.1"/>
    <property type="molecule type" value="Genomic_DNA"/>
</dbReference>
<dbReference type="Gene3D" id="3.60.10.10">
    <property type="entry name" value="Endonuclease/exonuclease/phosphatase"/>
    <property type="match status" value="1"/>
</dbReference>
<dbReference type="AlphaFoldDB" id="A0AAN4UMV8"/>
<keyword evidence="5" id="KW-1185">Reference proteome</keyword>
<accession>A0AAN4UMV8</accession>
<dbReference type="InterPro" id="IPR005135">
    <property type="entry name" value="Endo/exonuclease/phosphatase"/>
</dbReference>
<dbReference type="SUPFAM" id="SSF56219">
    <property type="entry name" value="DNase I-like"/>
    <property type="match status" value="1"/>
</dbReference>
<sequence length="335" mass="35011">MLQDIVRGKDPAIAGAIRVIARTDPDVLLLTGIDYDRNLAALAALQSRLAKAGAGYAFRFAFPPNTGVPSGCNLDGDGRRNGPRDAQGYGRFPGQGGMALLSRLPIDIGASRDFSSLPWRDLPGAEIGHLPAGACARTALRLSTTGHWDIALTTAAGPLHLFAYSATPPVFDGPEDRNGRRNHDETAFWLRYLDGLLAVPPPKGPFVILGNANLDPADGEGRRDAIRALLTDPRLQDPLPASTGAAKAGDQGQIGNPALDTADWPETGGPGNLRVDYVLPSAKLAVAGAGVFWPVARAAGADAAARAGPHHLVWVDVRLTAPPPPAPQDRAGKSP</sequence>
<reference evidence="4 5" key="2">
    <citation type="submission" date="2016-10" db="EMBL/GenBank/DDBJ databases">
        <authorList>
            <person name="Varghese N."/>
            <person name="Submissions S."/>
        </authorList>
    </citation>
    <scope>NUCLEOTIDE SEQUENCE [LARGE SCALE GENOMIC DNA]</scope>
    <source>
        <strain evidence="4 5">DSM 24802</strain>
    </source>
</reference>
<evidence type="ECO:0000313" key="5">
    <source>
        <dbReference type="Proteomes" id="UP000199541"/>
    </source>
</evidence>
<evidence type="ECO:0000313" key="6">
    <source>
        <dbReference type="Proteomes" id="UP000634647"/>
    </source>
</evidence>
<organism evidence="3 6">
    <name type="scientific">Allgaiera indica</name>
    <dbReference type="NCBI Taxonomy" id="765699"/>
    <lineage>
        <taxon>Bacteria</taxon>
        <taxon>Pseudomonadati</taxon>
        <taxon>Pseudomonadota</taxon>
        <taxon>Alphaproteobacteria</taxon>
        <taxon>Rhodobacterales</taxon>
        <taxon>Paracoccaceae</taxon>
        <taxon>Allgaiera</taxon>
    </lineage>
</organism>
<evidence type="ECO:0000313" key="4">
    <source>
        <dbReference type="EMBL" id="SDW51621.1"/>
    </source>
</evidence>
<keyword evidence="4" id="KW-0255">Endonuclease</keyword>
<dbReference type="Proteomes" id="UP000634647">
    <property type="component" value="Unassembled WGS sequence"/>
</dbReference>
<feature type="domain" description="Endonuclease/exonuclease/phosphatase" evidence="2">
    <location>
        <begin position="10"/>
        <end position="296"/>
    </location>
</feature>
<comment type="caution">
    <text evidence="3">The sequence shown here is derived from an EMBL/GenBank/DDBJ whole genome shotgun (WGS) entry which is preliminary data.</text>
</comment>
<dbReference type="EMBL" id="BNAB01000001">
    <property type="protein sequence ID" value="GHD98210.1"/>
    <property type="molecule type" value="Genomic_DNA"/>
</dbReference>
<evidence type="ECO:0000313" key="3">
    <source>
        <dbReference type="EMBL" id="GHD98210.1"/>
    </source>
</evidence>
<keyword evidence="4" id="KW-0540">Nuclease</keyword>
<dbReference type="Proteomes" id="UP000199541">
    <property type="component" value="Unassembled WGS sequence"/>
</dbReference>